<organism evidence="3 4">
    <name type="scientific">Fundulus heteroclitus</name>
    <name type="common">Killifish</name>
    <name type="synonym">Mummichog</name>
    <dbReference type="NCBI Taxonomy" id="8078"/>
    <lineage>
        <taxon>Eukaryota</taxon>
        <taxon>Metazoa</taxon>
        <taxon>Chordata</taxon>
        <taxon>Craniata</taxon>
        <taxon>Vertebrata</taxon>
        <taxon>Euteleostomi</taxon>
        <taxon>Actinopterygii</taxon>
        <taxon>Neopterygii</taxon>
        <taxon>Teleostei</taxon>
        <taxon>Neoteleostei</taxon>
        <taxon>Acanthomorphata</taxon>
        <taxon>Ovalentaria</taxon>
        <taxon>Atherinomorphae</taxon>
        <taxon>Cyprinodontiformes</taxon>
        <taxon>Fundulidae</taxon>
        <taxon>Fundulus</taxon>
    </lineage>
</organism>
<dbReference type="InterPro" id="IPR000566">
    <property type="entry name" value="Lipocln_cytosolic_FA-bd_dom"/>
</dbReference>
<reference evidence="3" key="1">
    <citation type="submission" date="2025-08" db="UniProtKB">
        <authorList>
            <consortium name="Ensembl"/>
        </authorList>
    </citation>
    <scope>IDENTIFICATION</scope>
</reference>
<evidence type="ECO:0000313" key="3">
    <source>
        <dbReference type="Ensembl" id="ENSFHEP00000009665.1"/>
    </source>
</evidence>
<dbReference type="STRING" id="8078.ENSFHEP00000009665"/>
<dbReference type="Gene3D" id="2.40.128.20">
    <property type="match status" value="1"/>
</dbReference>
<proteinExistence type="inferred from homology"/>
<dbReference type="InterPro" id="IPR031259">
    <property type="entry name" value="ILBP"/>
</dbReference>
<feature type="domain" description="Lipocalin/cytosolic fatty-acid binding" evidence="2">
    <location>
        <begin position="11"/>
        <end position="129"/>
    </location>
</feature>
<name>A0A3Q2PCA5_FUNHE</name>
<comment type="similarity">
    <text evidence="1">Belongs to the calycin superfamily. Fatty-acid binding protein (FABP) family.</text>
</comment>
<dbReference type="GeneTree" id="ENSGT00940000164547"/>
<dbReference type="AlphaFoldDB" id="A0A3Q2PCA5"/>
<protein>
    <submittedName>
        <fullName evidence="3">Fatty acid binding protein 4a</fullName>
    </submittedName>
</protein>
<evidence type="ECO:0000256" key="1">
    <source>
        <dbReference type="ARBA" id="ARBA00008390"/>
    </source>
</evidence>
<dbReference type="SUPFAM" id="SSF50814">
    <property type="entry name" value="Lipocalins"/>
    <property type="match status" value="1"/>
</dbReference>
<reference evidence="3" key="2">
    <citation type="submission" date="2025-09" db="UniProtKB">
        <authorList>
            <consortium name="Ensembl"/>
        </authorList>
    </citation>
    <scope>IDENTIFICATION</scope>
</reference>
<evidence type="ECO:0000259" key="2">
    <source>
        <dbReference type="Pfam" id="PF00061"/>
    </source>
</evidence>
<dbReference type="Pfam" id="PF00061">
    <property type="entry name" value="Lipocalin"/>
    <property type="match status" value="1"/>
</dbReference>
<accession>A0A3Q2PCA5</accession>
<keyword evidence="4" id="KW-1185">Reference proteome</keyword>
<dbReference type="GO" id="GO:0008289">
    <property type="term" value="F:lipid binding"/>
    <property type="evidence" value="ECO:0007669"/>
    <property type="project" value="InterPro"/>
</dbReference>
<sequence length="132" mass="15172">QRLNHVKLWIITLKNFDNYTKVLGVGFATWQVGSRTKPIFVMSLNDQGTICMKSQSAFKTTEVKFKLNEPFDKTTADDWKMRTVVSLDNGKLIQKQDWDGKEISIEREISDEKLVAKCIIGDMVAVRMNVKE</sequence>
<dbReference type="InterPro" id="IPR000463">
    <property type="entry name" value="Fatty_acid-bd"/>
</dbReference>
<evidence type="ECO:0000313" key="4">
    <source>
        <dbReference type="Proteomes" id="UP000265000"/>
    </source>
</evidence>
<dbReference type="Proteomes" id="UP000265000">
    <property type="component" value="Unplaced"/>
</dbReference>
<dbReference type="PANTHER" id="PTHR11955">
    <property type="entry name" value="FATTY ACID BINDING PROTEIN"/>
    <property type="match status" value="1"/>
</dbReference>
<dbReference type="InterPro" id="IPR012674">
    <property type="entry name" value="Calycin"/>
</dbReference>
<dbReference type="PRINTS" id="PR00178">
    <property type="entry name" value="FATTYACIDBP"/>
</dbReference>
<dbReference type="Ensembl" id="ENSFHET00000000130.1">
    <property type="protein sequence ID" value="ENSFHEP00000009665.1"/>
    <property type="gene ID" value="ENSFHEG00000010891.1"/>
</dbReference>